<keyword evidence="8" id="KW-0391">Immunity</keyword>
<proteinExistence type="inferred from homology"/>
<evidence type="ECO:0000256" key="2">
    <source>
        <dbReference type="ARBA" id="ARBA00009634"/>
    </source>
</evidence>
<dbReference type="GO" id="GO:0038023">
    <property type="term" value="F:signaling receptor activity"/>
    <property type="evidence" value="ECO:0007669"/>
    <property type="project" value="TreeGrafter"/>
</dbReference>
<evidence type="ECO:0000256" key="8">
    <source>
        <dbReference type="ARBA" id="ARBA00022859"/>
    </source>
</evidence>
<evidence type="ECO:0000256" key="6">
    <source>
        <dbReference type="ARBA" id="ARBA00022729"/>
    </source>
</evidence>
<evidence type="ECO:0000313" key="15">
    <source>
        <dbReference type="EMBL" id="KAK3089286.1"/>
    </source>
</evidence>
<dbReference type="FunFam" id="3.40.50.10140:FF:000001">
    <property type="entry name" value="Toll-like receptor 2"/>
    <property type="match status" value="1"/>
</dbReference>
<organism evidence="15 16">
    <name type="scientific">Pinctada imbricata</name>
    <name type="common">Atlantic pearl-oyster</name>
    <name type="synonym">Pinctada martensii</name>
    <dbReference type="NCBI Taxonomy" id="66713"/>
    <lineage>
        <taxon>Eukaryota</taxon>
        <taxon>Metazoa</taxon>
        <taxon>Spiralia</taxon>
        <taxon>Lophotrochozoa</taxon>
        <taxon>Mollusca</taxon>
        <taxon>Bivalvia</taxon>
        <taxon>Autobranchia</taxon>
        <taxon>Pteriomorphia</taxon>
        <taxon>Pterioida</taxon>
        <taxon>Pterioidea</taxon>
        <taxon>Pteriidae</taxon>
        <taxon>Pinctada</taxon>
    </lineage>
</organism>
<keyword evidence="10 13" id="KW-0472">Membrane</keyword>
<dbReference type="GO" id="GO:0007165">
    <property type="term" value="P:signal transduction"/>
    <property type="evidence" value="ECO:0007669"/>
    <property type="project" value="InterPro"/>
</dbReference>
<evidence type="ECO:0000256" key="11">
    <source>
        <dbReference type="ARBA" id="ARBA00023170"/>
    </source>
</evidence>
<dbReference type="Proteomes" id="UP001186944">
    <property type="component" value="Unassembled WGS sequence"/>
</dbReference>
<evidence type="ECO:0000313" key="16">
    <source>
        <dbReference type="Proteomes" id="UP001186944"/>
    </source>
</evidence>
<dbReference type="GO" id="GO:0045087">
    <property type="term" value="P:innate immune response"/>
    <property type="evidence" value="ECO:0007669"/>
    <property type="project" value="UniProtKB-KW"/>
</dbReference>
<keyword evidence="9 13" id="KW-1133">Transmembrane helix</keyword>
<sequence>MDCRGRELYSVPKDLPWNTAYLLLSNNSLTKILIDSFSYLKKLTYLDLSYNNISSFAKGALAQLSELAILDITMNEFLQFQNLRNVTYGLNNTSITQLKANFLHSPKHFRSTSVIKEDLENLKNTKLDELQLDGNQIQLLQRNVLSFLPPTLRTLSVKGNDLGNIRISELRKYGIGTILSLTSLDISYQCNDYKLLKQIYVPKQNSHQPKQTKISNDNSLVCNSPDISLVDIHFNFRTIKARHSGLSECISKWDFGKIRLNYIDVSQNNLLKWVGPVIINSPQFLTHLDLSDNNCHYIGPAFFGNITSIETLDLHGNMLGETLNKGGSKFEKLINLHSVNLSLNGLEFIGDNVFKTQYELKILNISRNNLKALNISISHMPKLRNIDLSYNQIADLPTHIMHQLDQNADRFQGNVSVFLMKNPIQCTCKQLEFWKWIYSSKVVVYLSENETCKLENDSTIRMIMFRNPSVMKQYSDMCRSHAILYVSIGLVTWLLMLILVVILYAKRWELRYRWYIYRLRRKGYTPLDGSRYDYEFDAFVSYAEKDADFVKTKMITKLETEYGCHLCLHERDFRVGEKIASNIISAIHNSNKTIVVLSPEYLKSNWCKYELHMANEEEHHQDRKVVVLLVLEQVKKRDLPAEVLEHYRTNTYIELPEHEDNMDTFWDALRESIS</sequence>
<dbReference type="InterPro" id="IPR003591">
    <property type="entry name" value="Leu-rich_rpt_typical-subtyp"/>
</dbReference>
<comment type="similarity">
    <text evidence="2">Belongs to the Toll-like receptor family.</text>
</comment>
<keyword evidence="5 13" id="KW-0812">Transmembrane</keyword>
<dbReference type="SUPFAM" id="SSF52200">
    <property type="entry name" value="Toll/Interleukin receptor TIR domain"/>
    <property type="match status" value="1"/>
</dbReference>
<dbReference type="Gene3D" id="3.40.50.10140">
    <property type="entry name" value="Toll/interleukin-1 receptor homology (TIR) domain"/>
    <property type="match status" value="1"/>
</dbReference>
<evidence type="ECO:0000256" key="12">
    <source>
        <dbReference type="ARBA" id="ARBA00023180"/>
    </source>
</evidence>
<dbReference type="PROSITE" id="PS51450">
    <property type="entry name" value="LRR"/>
    <property type="match status" value="2"/>
</dbReference>
<dbReference type="PANTHER" id="PTHR24365">
    <property type="entry name" value="TOLL-LIKE RECEPTOR"/>
    <property type="match status" value="1"/>
</dbReference>
<evidence type="ECO:0000256" key="3">
    <source>
        <dbReference type="ARBA" id="ARBA00022588"/>
    </source>
</evidence>
<evidence type="ECO:0000256" key="1">
    <source>
        <dbReference type="ARBA" id="ARBA00004479"/>
    </source>
</evidence>
<evidence type="ECO:0000256" key="9">
    <source>
        <dbReference type="ARBA" id="ARBA00022989"/>
    </source>
</evidence>
<evidence type="ECO:0000256" key="10">
    <source>
        <dbReference type="ARBA" id="ARBA00023136"/>
    </source>
</evidence>
<feature type="transmembrane region" description="Helical" evidence="13">
    <location>
        <begin position="482"/>
        <end position="505"/>
    </location>
</feature>
<evidence type="ECO:0000256" key="7">
    <source>
        <dbReference type="ARBA" id="ARBA00022737"/>
    </source>
</evidence>
<evidence type="ECO:0000256" key="4">
    <source>
        <dbReference type="ARBA" id="ARBA00022614"/>
    </source>
</evidence>
<reference evidence="15" key="1">
    <citation type="submission" date="2019-08" db="EMBL/GenBank/DDBJ databases">
        <title>The improved chromosome-level genome for the pearl oyster Pinctada fucata martensii using PacBio sequencing and Hi-C.</title>
        <authorList>
            <person name="Zheng Z."/>
        </authorList>
    </citation>
    <scope>NUCLEOTIDE SEQUENCE</scope>
    <source>
        <strain evidence="15">ZZ-2019</strain>
        <tissue evidence="15">Adductor muscle</tissue>
    </source>
</reference>
<dbReference type="InterPro" id="IPR000157">
    <property type="entry name" value="TIR_dom"/>
</dbReference>
<evidence type="ECO:0000259" key="14">
    <source>
        <dbReference type="PROSITE" id="PS50104"/>
    </source>
</evidence>
<dbReference type="InterPro" id="IPR032675">
    <property type="entry name" value="LRR_dom_sf"/>
</dbReference>
<dbReference type="GO" id="GO:0005886">
    <property type="term" value="C:plasma membrane"/>
    <property type="evidence" value="ECO:0007669"/>
    <property type="project" value="TreeGrafter"/>
</dbReference>
<name>A0AA88XWP3_PINIB</name>
<dbReference type="InterPro" id="IPR001611">
    <property type="entry name" value="Leu-rich_rpt"/>
</dbReference>
<dbReference type="Pfam" id="PF13676">
    <property type="entry name" value="TIR_2"/>
    <property type="match status" value="1"/>
</dbReference>
<dbReference type="EMBL" id="VSWD01000010">
    <property type="protein sequence ID" value="KAK3089286.1"/>
    <property type="molecule type" value="Genomic_DNA"/>
</dbReference>
<keyword evidence="4" id="KW-0433">Leucine-rich repeat</keyword>
<comment type="subcellular location">
    <subcellularLocation>
        <location evidence="1">Membrane</location>
        <topology evidence="1">Single-pass type I membrane protein</topology>
    </subcellularLocation>
</comment>
<dbReference type="InterPro" id="IPR035897">
    <property type="entry name" value="Toll_tir_struct_dom_sf"/>
</dbReference>
<dbReference type="AlphaFoldDB" id="A0AA88XWP3"/>
<comment type="caution">
    <text evidence="15">The sequence shown here is derived from an EMBL/GenBank/DDBJ whole genome shotgun (WGS) entry which is preliminary data.</text>
</comment>
<evidence type="ECO:0000256" key="5">
    <source>
        <dbReference type="ARBA" id="ARBA00022692"/>
    </source>
</evidence>
<keyword evidence="3" id="KW-0399">Innate immunity</keyword>
<dbReference type="PRINTS" id="PR01537">
    <property type="entry name" value="INTRLKN1R1F"/>
</dbReference>
<keyword evidence="7" id="KW-0677">Repeat</keyword>
<dbReference type="Gene3D" id="3.80.10.10">
    <property type="entry name" value="Ribonuclease Inhibitor"/>
    <property type="match status" value="2"/>
</dbReference>
<protein>
    <recommendedName>
        <fullName evidence="14">TIR domain-containing protein</fullName>
    </recommendedName>
</protein>
<evidence type="ECO:0000256" key="13">
    <source>
        <dbReference type="SAM" id="Phobius"/>
    </source>
</evidence>
<dbReference type="SMART" id="SM00369">
    <property type="entry name" value="LRR_TYP"/>
    <property type="match status" value="4"/>
</dbReference>
<feature type="domain" description="TIR" evidence="14">
    <location>
        <begin position="534"/>
        <end position="673"/>
    </location>
</feature>
<keyword evidence="12" id="KW-0325">Glycoprotein</keyword>
<gene>
    <name evidence="15" type="ORF">FSP39_002365</name>
</gene>
<dbReference type="PANTHER" id="PTHR24365:SF530">
    <property type="entry name" value="MSTPROX-RELATED"/>
    <property type="match status" value="1"/>
</dbReference>
<dbReference type="SUPFAM" id="SSF52058">
    <property type="entry name" value="L domain-like"/>
    <property type="match status" value="2"/>
</dbReference>
<keyword evidence="11" id="KW-0675">Receptor</keyword>
<keyword evidence="16" id="KW-1185">Reference proteome</keyword>
<accession>A0AA88XWP3</accession>
<dbReference type="SMART" id="SM00255">
    <property type="entry name" value="TIR"/>
    <property type="match status" value="1"/>
</dbReference>
<dbReference type="PROSITE" id="PS50104">
    <property type="entry name" value="TIR"/>
    <property type="match status" value="1"/>
</dbReference>
<dbReference type="Pfam" id="PF13855">
    <property type="entry name" value="LRR_8"/>
    <property type="match status" value="3"/>
</dbReference>
<keyword evidence="6" id="KW-0732">Signal</keyword>